<dbReference type="Pfam" id="PF13515">
    <property type="entry name" value="FUSC_2"/>
    <property type="match status" value="1"/>
</dbReference>
<feature type="transmembrane region" description="Helical" evidence="5">
    <location>
        <begin position="64"/>
        <end position="82"/>
    </location>
</feature>
<comment type="subcellular location">
    <subcellularLocation>
        <location evidence="1">Membrane</location>
        <topology evidence="1">Multi-pass membrane protein</topology>
    </subcellularLocation>
</comment>
<comment type="caution">
    <text evidence="7">The sequence shown here is derived from an EMBL/GenBank/DDBJ whole genome shotgun (WGS) entry which is preliminary data.</text>
</comment>
<keyword evidence="2 5" id="KW-0812">Transmembrane</keyword>
<sequence length="366" mass="36187">MTSSATLPDAPSTPARTAWRSTWRASLVVHPGNADHADLFVALRAGLTVLVAIALAALAGHRDVSGFAALGAIAAVYGRLADPVGRARLVGAAGLLQVAVVATTSAVAWALATHGSATFATWAVPVVLGAVAWLACAGSAALRTGPPGATLPVFAAAAGLLGDPTGAVVAQRTVATVAGALVAVLVVAAVGARTAAGRARARMPLAPALPPVADWQLTAARTGLGALVGAVAAQAVGLGHPGWAAVGATAVLQGTSHTQVVVRALHRGAGTAVGAVLAWAVLDVHLPFWALALVIASLQVVTELIVARHYGIAMLTITPMALLMVSLAGSVDPAQLAGQRAFDTLLGVAVGVLVLLVLPHRAASAA</sequence>
<protein>
    <submittedName>
        <fullName evidence="7">Fusaric acid resistance family protein</fullName>
    </submittedName>
</protein>
<dbReference type="GO" id="GO:0016020">
    <property type="term" value="C:membrane"/>
    <property type="evidence" value="ECO:0007669"/>
    <property type="project" value="UniProtKB-SubCell"/>
</dbReference>
<feature type="domain" description="Integral membrane bound transporter" evidence="6">
    <location>
        <begin position="230"/>
        <end position="354"/>
    </location>
</feature>
<feature type="transmembrane region" description="Helical" evidence="5">
    <location>
        <begin position="122"/>
        <end position="142"/>
    </location>
</feature>
<dbReference type="Proteomes" id="UP000231586">
    <property type="component" value="Unassembled WGS sequence"/>
</dbReference>
<evidence type="ECO:0000259" key="6">
    <source>
        <dbReference type="Pfam" id="PF13515"/>
    </source>
</evidence>
<reference evidence="7 8" key="1">
    <citation type="submission" date="2017-11" db="EMBL/GenBank/DDBJ databases">
        <title>Genomic Encyclopedia of Archaeal and Bacterial Type Strains, Phase II (KMG-II): From Individual Species to Whole Genera.</title>
        <authorList>
            <person name="Goeker M."/>
        </authorList>
    </citation>
    <scope>NUCLEOTIDE SEQUENCE [LARGE SCALE GENOMIC DNA]</scope>
    <source>
        <strain evidence="7 8">DSM 22413</strain>
    </source>
</reference>
<organism evidence="7 8">
    <name type="scientific">Luteimicrobium subarcticum</name>
    <dbReference type="NCBI Taxonomy" id="620910"/>
    <lineage>
        <taxon>Bacteria</taxon>
        <taxon>Bacillati</taxon>
        <taxon>Actinomycetota</taxon>
        <taxon>Actinomycetes</taxon>
        <taxon>Micrococcales</taxon>
        <taxon>Luteimicrobium</taxon>
    </lineage>
</organism>
<evidence type="ECO:0000256" key="3">
    <source>
        <dbReference type="ARBA" id="ARBA00022989"/>
    </source>
</evidence>
<gene>
    <name evidence="7" type="ORF">CLV34_0520</name>
</gene>
<accession>A0A2M8WUQ3</accession>
<evidence type="ECO:0000256" key="2">
    <source>
        <dbReference type="ARBA" id="ARBA00022692"/>
    </source>
</evidence>
<dbReference type="EMBL" id="PGTZ01000006">
    <property type="protein sequence ID" value="PJI94675.1"/>
    <property type="molecule type" value="Genomic_DNA"/>
</dbReference>
<evidence type="ECO:0000256" key="5">
    <source>
        <dbReference type="SAM" id="Phobius"/>
    </source>
</evidence>
<keyword evidence="4 5" id="KW-0472">Membrane</keyword>
<dbReference type="OrthoDB" id="4989419at2"/>
<dbReference type="RefSeq" id="WP_100348663.1">
    <property type="nucleotide sequence ID" value="NZ_PGTZ01000006.1"/>
</dbReference>
<proteinExistence type="predicted"/>
<keyword evidence="3 5" id="KW-1133">Transmembrane helix</keyword>
<feature type="transmembrane region" description="Helical" evidence="5">
    <location>
        <begin position="175"/>
        <end position="196"/>
    </location>
</feature>
<feature type="transmembrane region" description="Helical" evidence="5">
    <location>
        <begin position="39"/>
        <end position="58"/>
    </location>
</feature>
<evidence type="ECO:0000256" key="1">
    <source>
        <dbReference type="ARBA" id="ARBA00004141"/>
    </source>
</evidence>
<dbReference type="InterPro" id="IPR049453">
    <property type="entry name" value="Memb_transporter_dom"/>
</dbReference>
<feature type="transmembrane region" description="Helical" evidence="5">
    <location>
        <begin position="337"/>
        <end position="358"/>
    </location>
</feature>
<evidence type="ECO:0000313" key="8">
    <source>
        <dbReference type="Proteomes" id="UP000231586"/>
    </source>
</evidence>
<feature type="transmembrane region" description="Helical" evidence="5">
    <location>
        <begin position="89"/>
        <end position="110"/>
    </location>
</feature>
<keyword evidence="8" id="KW-1185">Reference proteome</keyword>
<dbReference type="AlphaFoldDB" id="A0A2M8WUQ3"/>
<evidence type="ECO:0000256" key="4">
    <source>
        <dbReference type="ARBA" id="ARBA00023136"/>
    </source>
</evidence>
<evidence type="ECO:0000313" key="7">
    <source>
        <dbReference type="EMBL" id="PJI94675.1"/>
    </source>
</evidence>
<feature type="transmembrane region" description="Helical" evidence="5">
    <location>
        <begin position="313"/>
        <end position="331"/>
    </location>
</feature>
<name>A0A2M8WUQ3_9MICO</name>